<dbReference type="OrthoDB" id="5298356at2759"/>
<protein>
    <submittedName>
        <fullName evidence="1">Uncharacterized protein</fullName>
    </submittedName>
</protein>
<name>A0A1L7WGP4_9HELO</name>
<dbReference type="AlphaFoldDB" id="A0A1L7WGP4"/>
<accession>A0A1L7WGP4</accession>
<evidence type="ECO:0000313" key="2">
    <source>
        <dbReference type="Proteomes" id="UP000184330"/>
    </source>
</evidence>
<organism evidence="1 2">
    <name type="scientific">Phialocephala subalpina</name>
    <dbReference type="NCBI Taxonomy" id="576137"/>
    <lineage>
        <taxon>Eukaryota</taxon>
        <taxon>Fungi</taxon>
        <taxon>Dikarya</taxon>
        <taxon>Ascomycota</taxon>
        <taxon>Pezizomycotina</taxon>
        <taxon>Leotiomycetes</taxon>
        <taxon>Helotiales</taxon>
        <taxon>Mollisiaceae</taxon>
        <taxon>Phialocephala</taxon>
        <taxon>Phialocephala fortinii species complex</taxon>
    </lineage>
</organism>
<dbReference type="Proteomes" id="UP000184330">
    <property type="component" value="Unassembled WGS sequence"/>
</dbReference>
<evidence type="ECO:0000313" key="1">
    <source>
        <dbReference type="EMBL" id="CZR51951.1"/>
    </source>
</evidence>
<dbReference type="EMBL" id="FJOG01000002">
    <property type="protein sequence ID" value="CZR51951.1"/>
    <property type="molecule type" value="Genomic_DNA"/>
</dbReference>
<sequence>MGQANLTPPTFTPQVHGPSRLQTLIFQTYDGGKHPNTTWVPTYSHNPTDQELIQVPNSSASAHTLKLLEFTDAATQLIIAGFQSDLANNPGASLTGAVKEYIKSIDGDATEFDTGETRKELYDRIGMTEAYGGRILNTAYADMRSMRSLKEKLIENMVMAIEFLQSVDDTIKGTVGGKSKKRYVGLGDDWSEFEEDVMKEN</sequence>
<proteinExistence type="predicted"/>
<reference evidence="1 2" key="1">
    <citation type="submission" date="2016-03" db="EMBL/GenBank/DDBJ databases">
        <authorList>
            <person name="Ploux O."/>
        </authorList>
    </citation>
    <scope>NUCLEOTIDE SEQUENCE [LARGE SCALE GENOMIC DNA]</scope>
    <source>
        <strain evidence="1 2">UAMH 11012</strain>
    </source>
</reference>
<keyword evidence="2" id="KW-1185">Reference proteome</keyword>
<gene>
    <name evidence="1" type="ORF">PAC_01828</name>
</gene>